<dbReference type="InterPro" id="IPR004853">
    <property type="entry name" value="Sugar_P_trans_dom"/>
</dbReference>
<evidence type="ECO:0000259" key="7">
    <source>
        <dbReference type="Pfam" id="PF03151"/>
    </source>
</evidence>
<proteinExistence type="predicted"/>
<dbReference type="Pfam" id="PF03151">
    <property type="entry name" value="TPT"/>
    <property type="match status" value="1"/>
</dbReference>
<keyword evidence="9" id="KW-1185">Reference proteome</keyword>
<feature type="transmembrane region" description="Helical" evidence="6">
    <location>
        <begin position="239"/>
        <end position="257"/>
    </location>
</feature>
<keyword evidence="3 6" id="KW-1133">Transmembrane helix</keyword>
<evidence type="ECO:0000313" key="8">
    <source>
        <dbReference type="EMBL" id="KAI6654947.1"/>
    </source>
</evidence>
<name>A0AAV7K151_9METZ</name>
<accession>A0AAV7K151</accession>
<sequence length="413" mass="45832">MSHITKSIPGPAAYLLPSLLGSQEHDMSKHKSPSYTIGERIYYVSYSNTPGPKYYVPNYVTRYGPDDRKNYSMLLKSGVKRIIQTPGPGDYFPENHSLPNFTTSPAFSICERTNLTKLSQTPSPNTYTLPNQPGPKSYHTMGIKLTRGSYTADHANAPGPGTYDVIPLDTNKSQSPKYTMLGRSRVPIDRAKKPGPSAYQPSVSVCKPSAPRFTMGRRFSILFTLIGEYLLLSQYATKWVLLSVLFMILGAGVAASGDLTFDLYAYSVISLNNLFTASMNVLSKYKTSKKKLGEYGMVYLNALLMSPPLALLMYYHGDFNLAYKYTEWNNPVFVTYFFSSCVMGFILNYSTFLCTRVNSPLTTTVIGTMKNVFITYIGVILGGDYVYSPLNFIGVSISVTAGILYSIFKLANI</sequence>
<feature type="transmembrane region" description="Helical" evidence="6">
    <location>
        <begin position="263"/>
        <end position="283"/>
    </location>
</feature>
<gene>
    <name evidence="8" type="ORF">LOD99_2825</name>
</gene>
<protein>
    <submittedName>
        <fullName evidence="8">UDP-sugar transporter UST74c-like isoform X1</fullName>
    </submittedName>
</protein>
<dbReference type="Pfam" id="PF07004">
    <property type="entry name" value="SHIPPO-rpt"/>
    <property type="match status" value="4"/>
</dbReference>
<evidence type="ECO:0000256" key="6">
    <source>
        <dbReference type="SAM" id="Phobius"/>
    </source>
</evidence>
<evidence type="ECO:0000256" key="5">
    <source>
        <dbReference type="SAM" id="MobiDB-lite"/>
    </source>
</evidence>
<dbReference type="PANTHER" id="PTHR11132">
    <property type="entry name" value="SOLUTE CARRIER FAMILY 35"/>
    <property type="match status" value="1"/>
</dbReference>
<evidence type="ECO:0000256" key="1">
    <source>
        <dbReference type="ARBA" id="ARBA00004141"/>
    </source>
</evidence>
<feature type="transmembrane region" description="Helical" evidence="6">
    <location>
        <begin position="361"/>
        <end position="381"/>
    </location>
</feature>
<evidence type="ECO:0000256" key="2">
    <source>
        <dbReference type="ARBA" id="ARBA00022692"/>
    </source>
</evidence>
<feature type="compositionally biased region" description="Polar residues" evidence="5">
    <location>
        <begin position="118"/>
        <end position="131"/>
    </location>
</feature>
<dbReference type="InterPro" id="IPR050186">
    <property type="entry name" value="TPT_transporter"/>
</dbReference>
<organism evidence="8 9">
    <name type="scientific">Oopsacas minuta</name>
    <dbReference type="NCBI Taxonomy" id="111878"/>
    <lineage>
        <taxon>Eukaryota</taxon>
        <taxon>Metazoa</taxon>
        <taxon>Porifera</taxon>
        <taxon>Hexactinellida</taxon>
        <taxon>Hexasterophora</taxon>
        <taxon>Lyssacinosida</taxon>
        <taxon>Leucopsacidae</taxon>
        <taxon>Oopsacas</taxon>
    </lineage>
</organism>
<feature type="region of interest" description="Disordered" evidence="5">
    <location>
        <begin position="118"/>
        <end position="137"/>
    </location>
</feature>
<dbReference type="AlphaFoldDB" id="A0AAV7K151"/>
<feature type="domain" description="Sugar phosphate transporter" evidence="7">
    <location>
        <begin position="222"/>
        <end position="406"/>
    </location>
</feature>
<comment type="caution">
    <text evidence="8">The sequence shown here is derived from an EMBL/GenBank/DDBJ whole genome shotgun (WGS) entry which is preliminary data.</text>
</comment>
<dbReference type="Proteomes" id="UP001165289">
    <property type="component" value="Unassembled WGS sequence"/>
</dbReference>
<dbReference type="InterPro" id="IPR010736">
    <property type="entry name" value="SHIPPO-rpt"/>
</dbReference>
<comment type="subcellular location">
    <subcellularLocation>
        <location evidence="1">Membrane</location>
        <topology evidence="1">Multi-pass membrane protein</topology>
    </subcellularLocation>
</comment>
<evidence type="ECO:0000256" key="3">
    <source>
        <dbReference type="ARBA" id="ARBA00022989"/>
    </source>
</evidence>
<evidence type="ECO:0000313" key="9">
    <source>
        <dbReference type="Proteomes" id="UP001165289"/>
    </source>
</evidence>
<feature type="transmembrane region" description="Helical" evidence="6">
    <location>
        <begin position="387"/>
        <end position="408"/>
    </location>
</feature>
<feature type="transmembrane region" description="Helical" evidence="6">
    <location>
        <begin position="328"/>
        <end position="349"/>
    </location>
</feature>
<feature type="transmembrane region" description="Helical" evidence="6">
    <location>
        <begin position="295"/>
        <end position="316"/>
    </location>
</feature>
<keyword evidence="4 6" id="KW-0472">Membrane</keyword>
<evidence type="ECO:0000256" key="4">
    <source>
        <dbReference type="ARBA" id="ARBA00023136"/>
    </source>
</evidence>
<keyword evidence="2 6" id="KW-0812">Transmembrane</keyword>
<dbReference type="GO" id="GO:0016020">
    <property type="term" value="C:membrane"/>
    <property type="evidence" value="ECO:0007669"/>
    <property type="project" value="UniProtKB-SubCell"/>
</dbReference>
<reference evidence="8 9" key="1">
    <citation type="journal article" date="2023" name="BMC Biol.">
        <title>The compact genome of the sponge Oopsacas minuta (Hexactinellida) is lacking key metazoan core genes.</title>
        <authorList>
            <person name="Santini S."/>
            <person name="Schenkelaars Q."/>
            <person name="Jourda C."/>
            <person name="Duchesne M."/>
            <person name="Belahbib H."/>
            <person name="Rocher C."/>
            <person name="Selva M."/>
            <person name="Riesgo A."/>
            <person name="Vervoort M."/>
            <person name="Leys S.P."/>
            <person name="Kodjabachian L."/>
            <person name="Le Bivic A."/>
            <person name="Borchiellini C."/>
            <person name="Claverie J.M."/>
            <person name="Renard E."/>
        </authorList>
    </citation>
    <scope>NUCLEOTIDE SEQUENCE [LARGE SCALE GENOMIC DNA]</scope>
    <source>
        <strain evidence="8">SPO-2</strain>
    </source>
</reference>
<dbReference type="EMBL" id="JAKMXF010000221">
    <property type="protein sequence ID" value="KAI6654947.1"/>
    <property type="molecule type" value="Genomic_DNA"/>
</dbReference>